<name>A0ACC3N930_9PEZI</name>
<accession>A0ACC3N930</accession>
<dbReference type="Proteomes" id="UP001281147">
    <property type="component" value="Unassembled WGS sequence"/>
</dbReference>
<evidence type="ECO:0000313" key="2">
    <source>
        <dbReference type="Proteomes" id="UP001281147"/>
    </source>
</evidence>
<comment type="caution">
    <text evidence="1">The sequence shown here is derived from an EMBL/GenBank/DDBJ whole genome shotgun (WGS) entry which is preliminary data.</text>
</comment>
<organism evidence="1 2">
    <name type="scientific">Vermiconidia calcicola</name>
    <dbReference type="NCBI Taxonomy" id="1690605"/>
    <lineage>
        <taxon>Eukaryota</taxon>
        <taxon>Fungi</taxon>
        <taxon>Dikarya</taxon>
        <taxon>Ascomycota</taxon>
        <taxon>Pezizomycotina</taxon>
        <taxon>Dothideomycetes</taxon>
        <taxon>Dothideomycetidae</taxon>
        <taxon>Mycosphaerellales</taxon>
        <taxon>Extremaceae</taxon>
        <taxon>Vermiconidia</taxon>
    </lineage>
</organism>
<dbReference type="EMBL" id="JAUTXU010000069">
    <property type="protein sequence ID" value="KAK3712639.1"/>
    <property type="molecule type" value="Genomic_DNA"/>
</dbReference>
<protein>
    <submittedName>
        <fullName evidence="1">Uncharacterized protein</fullName>
    </submittedName>
</protein>
<keyword evidence="2" id="KW-1185">Reference proteome</keyword>
<proteinExistence type="predicted"/>
<evidence type="ECO:0000313" key="1">
    <source>
        <dbReference type="EMBL" id="KAK3712639.1"/>
    </source>
</evidence>
<gene>
    <name evidence="1" type="ORF">LTR37_009082</name>
</gene>
<sequence>MLQDVNFRNAVITELMCICKTGNTIPSLRSITYMWEVIPQNSKMVELIAEYWAAECSTEEFDNSVEMLPGGFVKMLARIGIRDKGMSSDIRKPSKREKCRYHEHASESEKCK</sequence>
<reference evidence="1" key="1">
    <citation type="submission" date="2023-07" db="EMBL/GenBank/DDBJ databases">
        <title>Black Yeasts Isolated from many extreme environments.</title>
        <authorList>
            <person name="Coleine C."/>
            <person name="Stajich J.E."/>
            <person name="Selbmann L."/>
        </authorList>
    </citation>
    <scope>NUCLEOTIDE SEQUENCE</scope>
    <source>
        <strain evidence="1">CCFEE 5714</strain>
    </source>
</reference>